<dbReference type="PANTHER" id="PTHR11138">
    <property type="entry name" value="METHIONYL-TRNA FORMYLTRANSFERASE"/>
    <property type="match status" value="1"/>
</dbReference>
<evidence type="ECO:0000259" key="10">
    <source>
        <dbReference type="Pfam" id="PF02911"/>
    </source>
</evidence>
<evidence type="ECO:0000256" key="6">
    <source>
        <dbReference type="ARBA" id="ARBA00022917"/>
    </source>
</evidence>
<dbReference type="SUPFAM" id="SSF50486">
    <property type="entry name" value="FMT C-terminal domain-like"/>
    <property type="match status" value="1"/>
</dbReference>
<keyword evidence="5 8" id="KW-0808">Transferase</keyword>
<dbReference type="Pfam" id="PF02911">
    <property type="entry name" value="Formyl_trans_C"/>
    <property type="match status" value="1"/>
</dbReference>
<dbReference type="CDD" id="cd08646">
    <property type="entry name" value="FMT_core_Met-tRNA-FMT_N"/>
    <property type="match status" value="1"/>
</dbReference>
<evidence type="ECO:0000256" key="8">
    <source>
        <dbReference type="HAMAP-Rule" id="MF_00182"/>
    </source>
</evidence>
<dbReference type="Gene3D" id="3.40.50.170">
    <property type="entry name" value="Formyl transferase, N-terminal domain"/>
    <property type="match status" value="1"/>
</dbReference>
<evidence type="ECO:0000256" key="2">
    <source>
        <dbReference type="ARBA" id="ARBA00010699"/>
    </source>
</evidence>
<protein>
    <recommendedName>
        <fullName evidence="4 8">Methionyl-tRNA formyltransferase</fullName>
        <ecNumber evidence="3 8">2.1.2.9</ecNumber>
    </recommendedName>
</protein>
<evidence type="ECO:0000256" key="4">
    <source>
        <dbReference type="ARBA" id="ARBA00016014"/>
    </source>
</evidence>
<keyword evidence="6 8" id="KW-0648">Protein biosynthesis</keyword>
<dbReference type="InterPro" id="IPR037022">
    <property type="entry name" value="Formyl_trans_C_sf"/>
</dbReference>
<comment type="caution">
    <text evidence="11">The sequence shown here is derived from an EMBL/GenBank/DDBJ whole genome shotgun (WGS) entry which is preliminary data.</text>
</comment>
<sequence>MDKSLKIVFFGTPEFATGVLETLYNSNHQIVAVVTAVDKPAGRGRKINESHVKQFALKNNIPVLQPSNLKSSEFIDELRSYNADLQVIVAFRMLPKVVWSMPAMGTFNLHASLLPEYRGAAPINWAIINQEKKSGVTTFFIDEKIDTGAIIDQQSCDIEEYETVGTLYKKLMDLGSTLSLETVNNIAAGNITTQTQPMSKELKEAPKLNATNTTINWHMKTAAVDAMVRGLYPFPVAKAVLVQDKAETIKIYRTSILLENHEMIPGSIVIDGDIFKVACSDGFLIIDEMQLPNKKRMDVKSLLNGYKFSADARFHNGLL</sequence>
<comment type="similarity">
    <text evidence="2 8">Belongs to the Fmt family.</text>
</comment>
<organism evidence="11 12">
    <name type="scientific">Nonlabens mediterrranea</name>
    <dbReference type="NCBI Taxonomy" id="1419947"/>
    <lineage>
        <taxon>Bacteria</taxon>
        <taxon>Pseudomonadati</taxon>
        <taxon>Bacteroidota</taxon>
        <taxon>Flavobacteriia</taxon>
        <taxon>Flavobacteriales</taxon>
        <taxon>Flavobacteriaceae</taxon>
        <taxon>Nonlabens</taxon>
    </lineage>
</organism>
<evidence type="ECO:0000256" key="1">
    <source>
        <dbReference type="ARBA" id="ARBA00002606"/>
    </source>
</evidence>
<comment type="catalytic activity">
    <reaction evidence="7 8">
        <text>L-methionyl-tRNA(fMet) + (6R)-10-formyltetrahydrofolate = N-formyl-L-methionyl-tRNA(fMet) + (6S)-5,6,7,8-tetrahydrofolate + H(+)</text>
        <dbReference type="Rhea" id="RHEA:24380"/>
        <dbReference type="Rhea" id="RHEA-COMP:9952"/>
        <dbReference type="Rhea" id="RHEA-COMP:9953"/>
        <dbReference type="ChEBI" id="CHEBI:15378"/>
        <dbReference type="ChEBI" id="CHEBI:57453"/>
        <dbReference type="ChEBI" id="CHEBI:78530"/>
        <dbReference type="ChEBI" id="CHEBI:78844"/>
        <dbReference type="ChEBI" id="CHEBI:195366"/>
        <dbReference type="EC" id="2.1.2.9"/>
    </reaction>
</comment>
<dbReference type="InterPro" id="IPR036477">
    <property type="entry name" value="Formyl_transf_N_sf"/>
</dbReference>
<gene>
    <name evidence="8" type="primary">fmt</name>
    <name evidence="11" type="ORF">FNJ87_09375</name>
</gene>
<feature type="domain" description="Formyl transferase C-terminal" evidence="10">
    <location>
        <begin position="207"/>
        <end position="306"/>
    </location>
</feature>
<keyword evidence="12" id="KW-1185">Reference proteome</keyword>
<dbReference type="InterPro" id="IPR002376">
    <property type="entry name" value="Formyl_transf_N"/>
</dbReference>
<dbReference type="NCBIfam" id="TIGR00460">
    <property type="entry name" value="fmt"/>
    <property type="match status" value="1"/>
</dbReference>
<dbReference type="Pfam" id="PF00551">
    <property type="entry name" value="Formyl_trans_N"/>
    <property type="match status" value="1"/>
</dbReference>
<dbReference type="Proteomes" id="UP001194729">
    <property type="component" value="Unassembled WGS sequence"/>
</dbReference>
<dbReference type="InterPro" id="IPR005794">
    <property type="entry name" value="Fmt"/>
</dbReference>
<dbReference type="CDD" id="cd08704">
    <property type="entry name" value="Met_tRNA_FMT_C"/>
    <property type="match status" value="1"/>
</dbReference>
<dbReference type="InterPro" id="IPR041711">
    <property type="entry name" value="Met-tRNA-FMT_N"/>
</dbReference>
<dbReference type="InterPro" id="IPR011034">
    <property type="entry name" value="Formyl_transferase-like_C_sf"/>
</dbReference>
<dbReference type="EMBL" id="JADKYU010000481">
    <property type="protein sequence ID" value="MBF4984527.1"/>
    <property type="molecule type" value="Genomic_DNA"/>
</dbReference>
<feature type="domain" description="Formyl transferase N-terminal" evidence="9">
    <location>
        <begin position="6"/>
        <end position="179"/>
    </location>
</feature>
<dbReference type="SUPFAM" id="SSF53328">
    <property type="entry name" value="Formyltransferase"/>
    <property type="match status" value="1"/>
</dbReference>
<accession>A0ABS0A5A4</accession>
<dbReference type="EC" id="2.1.2.9" evidence="3 8"/>
<evidence type="ECO:0000259" key="9">
    <source>
        <dbReference type="Pfam" id="PF00551"/>
    </source>
</evidence>
<evidence type="ECO:0000313" key="11">
    <source>
        <dbReference type="EMBL" id="MBF4984527.1"/>
    </source>
</evidence>
<evidence type="ECO:0000256" key="3">
    <source>
        <dbReference type="ARBA" id="ARBA00012261"/>
    </source>
</evidence>
<feature type="binding site" evidence="8">
    <location>
        <begin position="112"/>
        <end position="115"/>
    </location>
    <ligand>
        <name>(6S)-5,6,7,8-tetrahydrofolate</name>
        <dbReference type="ChEBI" id="CHEBI:57453"/>
    </ligand>
</feature>
<name>A0ABS0A5A4_9FLAO</name>
<reference evidence="11 12" key="1">
    <citation type="submission" date="2020-11" db="EMBL/GenBank/DDBJ databases">
        <title>P. mediterranea TC4 genome.</title>
        <authorList>
            <person name="Molmeret M."/>
        </authorList>
    </citation>
    <scope>NUCLEOTIDE SEQUENCE [LARGE SCALE GENOMIC DNA]</scope>
    <source>
        <strain evidence="11 12">TC4</strain>
    </source>
</reference>
<dbReference type="InterPro" id="IPR044135">
    <property type="entry name" value="Met-tRNA-FMT_C"/>
</dbReference>
<dbReference type="Gene3D" id="3.10.25.10">
    <property type="entry name" value="Formyl transferase, C-terminal domain"/>
    <property type="match status" value="1"/>
</dbReference>
<evidence type="ECO:0000256" key="5">
    <source>
        <dbReference type="ARBA" id="ARBA00022679"/>
    </source>
</evidence>
<dbReference type="InterPro" id="IPR005793">
    <property type="entry name" value="Formyl_trans_C"/>
</dbReference>
<dbReference type="HAMAP" id="MF_00182">
    <property type="entry name" value="Formyl_trans"/>
    <property type="match status" value="1"/>
</dbReference>
<dbReference type="PANTHER" id="PTHR11138:SF5">
    <property type="entry name" value="METHIONYL-TRNA FORMYLTRANSFERASE, MITOCHONDRIAL"/>
    <property type="match status" value="1"/>
</dbReference>
<proteinExistence type="inferred from homology"/>
<comment type="function">
    <text evidence="1 8">Attaches a formyl group to the free amino group of methionyl-tRNA(fMet). The formyl group appears to play a dual role in the initiator identity of N-formylmethionyl-tRNA by promoting its recognition by IF2 and preventing the misappropriation of this tRNA by the elongation apparatus.</text>
</comment>
<evidence type="ECO:0000313" key="12">
    <source>
        <dbReference type="Proteomes" id="UP001194729"/>
    </source>
</evidence>
<dbReference type="GO" id="GO:0004479">
    <property type="term" value="F:methionyl-tRNA formyltransferase activity"/>
    <property type="evidence" value="ECO:0007669"/>
    <property type="project" value="UniProtKB-EC"/>
</dbReference>
<evidence type="ECO:0000256" key="7">
    <source>
        <dbReference type="ARBA" id="ARBA00048558"/>
    </source>
</evidence>